<dbReference type="RefSeq" id="WP_121647354.1">
    <property type="nucleotide sequence ID" value="NZ_RCUX01000002.1"/>
</dbReference>
<dbReference type="AlphaFoldDB" id="A0A3L7AC33"/>
<name>A0A3L7AC33_9MICO</name>
<accession>A0A3L7AC33</accession>
<dbReference type="EMBL" id="RCUX01000002">
    <property type="protein sequence ID" value="RLP77370.1"/>
    <property type="molecule type" value="Genomic_DNA"/>
</dbReference>
<organism evidence="3 4">
    <name type="scientific">Mycetocola tolaasinivorans</name>
    <dbReference type="NCBI Taxonomy" id="76635"/>
    <lineage>
        <taxon>Bacteria</taxon>
        <taxon>Bacillati</taxon>
        <taxon>Actinomycetota</taxon>
        <taxon>Actinomycetes</taxon>
        <taxon>Micrococcales</taxon>
        <taxon>Microbacteriaceae</taxon>
        <taxon>Mycetocola</taxon>
    </lineage>
</organism>
<dbReference type="Gene3D" id="3.40.50.720">
    <property type="entry name" value="NAD(P)-binding Rossmann-like Domain"/>
    <property type="match status" value="1"/>
</dbReference>
<evidence type="ECO:0000256" key="2">
    <source>
        <dbReference type="ARBA" id="ARBA00023002"/>
    </source>
</evidence>
<reference evidence="3 4" key="1">
    <citation type="submission" date="2018-10" db="EMBL/GenBank/DDBJ databases">
        <authorList>
            <person name="Li J."/>
        </authorList>
    </citation>
    <scope>NUCLEOTIDE SEQUENCE [LARGE SCALE GENOMIC DNA]</scope>
    <source>
        <strain evidence="3 4">IF 016277</strain>
    </source>
</reference>
<dbReference type="NCBIfam" id="NF004846">
    <property type="entry name" value="PRK06197.1"/>
    <property type="match status" value="1"/>
</dbReference>
<dbReference type="OrthoDB" id="4577644at2"/>
<evidence type="ECO:0000256" key="1">
    <source>
        <dbReference type="ARBA" id="ARBA00006484"/>
    </source>
</evidence>
<comment type="caution">
    <text evidence="3">The sequence shown here is derived from an EMBL/GenBank/DDBJ whole genome shotgun (WGS) entry which is preliminary data.</text>
</comment>
<dbReference type="InterPro" id="IPR036291">
    <property type="entry name" value="NAD(P)-bd_dom_sf"/>
</dbReference>
<keyword evidence="2" id="KW-0560">Oxidoreductase</keyword>
<dbReference type="Pfam" id="PF00106">
    <property type="entry name" value="adh_short"/>
    <property type="match status" value="1"/>
</dbReference>
<evidence type="ECO:0000313" key="4">
    <source>
        <dbReference type="Proteomes" id="UP000272503"/>
    </source>
</evidence>
<comment type="similarity">
    <text evidence="1">Belongs to the short-chain dehydrogenases/reductases (SDR) family.</text>
</comment>
<proteinExistence type="inferred from homology"/>
<sequence length="284" mass="30625">MTRWTAEDLPSLTGKTIVVTGASSGLGEVTARELARVGARVILAVRNVEKGAVVAENIDGDTEVRELDVSSLASVRAFVAALEGPVDTLINNAGIMQVPEQVSADGFELQLATNFLGPFLLTNLLLPRITDRVVTLSSVMHRMSRMDGTDLGWTRRTYRDMGAYSDSKLADVYLGKELQRRLDAEGSPVRSMLAHPGIALTNLAVGTSSSVIYRFPRFLNDAAHGALPTLYAATQDIPGGSFVGPDGAFGVRGYPKIIEVNRRGRDPELARRIWAEAERMTGLA</sequence>
<dbReference type="PRINTS" id="PR00081">
    <property type="entry name" value="GDHRDH"/>
</dbReference>
<dbReference type="InterPro" id="IPR002347">
    <property type="entry name" value="SDR_fam"/>
</dbReference>
<protein>
    <submittedName>
        <fullName evidence="3">SDR family NAD(P)-dependent oxidoreductase</fullName>
    </submittedName>
</protein>
<dbReference type="SUPFAM" id="SSF51735">
    <property type="entry name" value="NAD(P)-binding Rossmann-fold domains"/>
    <property type="match status" value="1"/>
</dbReference>
<dbReference type="Proteomes" id="UP000272503">
    <property type="component" value="Unassembled WGS sequence"/>
</dbReference>
<dbReference type="PANTHER" id="PTHR24320">
    <property type="entry name" value="RETINOL DEHYDROGENASE"/>
    <property type="match status" value="1"/>
</dbReference>
<gene>
    <name evidence="3" type="ORF">D9V32_02660</name>
</gene>
<dbReference type="PANTHER" id="PTHR24320:SF148">
    <property type="entry name" value="NAD(P)-BINDING ROSSMANN-FOLD SUPERFAMILY PROTEIN"/>
    <property type="match status" value="1"/>
</dbReference>
<dbReference type="GO" id="GO:0016491">
    <property type="term" value="F:oxidoreductase activity"/>
    <property type="evidence" value="ECO:0007669"/>
    <property type="project" value="UniProtKB-KW"/>
</dbReference>
<evidence type="ECO:0000313" key="3">
    <source>
        <dbReference type="EMBL" id="RLP77370.1"/>
    </source>
</evidence>
<keyword evidence="4" id="KW-1185">Reference proteome</keyword>